<dbReference type="PROSITE" id="PS50949">
    <property type="entry name" value="HTH_GNTR"/>
    <property type="match status" value="1"/>
</dbReference>
<reference evidence="5 6" key="1">
    <citation type="submission" date="2020-05" db="EMBL/GenBank/DDBJ databases">
        <title>Actinomyces sp. zg-325.</title>
        <authorList>
            <person name="Yang C."/>
        </authorList>
    </citation>
    <scope>NUCLEOTIDE SEQUENCE [LARGE SCALE GENOMIC DNA]</scope>
    <source>
        <strain evidence="6">zg-325</strain>
    </source>
</reference>
<dbReference type="RefSeq" id="WP_175994079.1">
    <property type="nucleotide sequence ID" value="NZ_CP053642.1"/>
</dbReference>
<evidence type="ECO:0000313" key="5">
    <source>
        <dbReference type="EMBL" id="QKD80480.1"/>
    </source>
</evidence>
<evidence type="ECO:0000256" key="2">
    <source>
        <dbReference type="ARBA" id="ARBA00023125"/>
    </source>
</evidence>
<keyword evidence="6" id="KW-1185">Reference proteome</keyword>
<dbReference type="PRINTS" id="PR00035">
    <property type="entry name" value="HTHGNTR"/>
</dbReference>
<dbReference type="GO" id="GO:0003700">
    <property type="term" value="F:DNA-binding transcription factor activity"/>
    <property type="evidence" value="ECO:0007669"/>
    <property type="project" value="InterPro"/>
</dbReference>
<protein>
    <submittedName>
        <fullName evidence="5">FadR family transcriptional regulator</fullName>
    </submittedName>
</protein>
<dbReference type="InterPro" id="IPR008920">
    <property type="entry name" value="TF_FadR/GntR_C"/>
</dbReference>
<dbReference type="Gene3D" id="1.10.10.10">
    <property type="entry name" value="Winged helix-like DNA-binding domain superfamily/Winged helix DNA-binding domain"/>
    <property type="match status" value="1"/>
</dbReference>
<dbReference type="Pfam" id="PF00392">
    <property type="entry name" value="GntR"/>
    <property type="match status" value="1"/>
</dbReference>
<organism evidence="5 6">
    <name type="scientific">Actinomyces marmotae</name>
    <dbReference type="NCBI Taxonomy" id="2737173"/>
    <lineage>
        <taxon>Bacteria</taxon>
        <taxon>Bacillati</taxon>
        <taxon>Actinomycetota</taxon>
        <taxon>Actinomycetes</taxon>
        <taxon>Actinomycetales</taxon>
        <taxon>Actinomycetaceae</taxon>
        <taxon>Actinomyces</taxon>
    </lineage>
</organism>
<dbReference type="SMART" id="SM00345">
    <property type="entry name" value="HTH_GNTR"/>
    <property type="match status" value="1"/>
</dbReference>
<dbReference type="PANTHER" id="PTHR43537:SF5">
    <property type="entry name" value="UXU OPERON TRANSCRIPTIONAL REGULATOR"/>
    <property type="match status" value="1"/>
</dbReference>
<accession>A0A6M8B7C3</accession>
<dbReference type="InterPro" id="IPR036390">
    <property type="entry name" value="WH_DNA-bd_sf"/>
</dbReference>
<keyword evidence="2" id="KW-0238">DNA-binding</keyword>
<evidence type="ECO:0000259" key="4">
    <source>
        <dbReference type="PROSITE" id="PS50949"/>
    </source>
</evidence>
<evidence type="ECO:0000256" key="3">
    <source>
        <dbReference type="ARBA" id="ARBA00023163"/>
    </source>
</evidence>
<keyword evidence="1" id="KW-0805">Transcription regulation</keyword>
<dbReference type="EMBL" id="CP053642">
    <property type="protein sequence ID" value="QKD80480.1"/>
    <property type="molecule type" value="Genomic_DNA"/>
</dbReference>
<dbReference type="InterPro" id="IPR011711">
    <property type="entry name" value="GntR_C"/>
</dbReference>
<name>A0A6M8B7C3_9ACTO</name>
<dbReference type="Gene3D" id="1.20.120.530">
    <property type="entry name" value="GntR ligand-binding domain-like"/>
    <property type="match status" value="1"/>
</dbReference>
<dbReference type="SUPFAM" id="SSF46785">
    <property type="entry name" value="Winged helix' DNA-binding domain"/>
    <property type="match status" value="1"/>
</dbReference>
<evidence type="ECO:0000313" key="6">
    <source>
        <dbReference type="Proteomes" id="UP000504752"/>
    </source>
</evidence>
<gene>
    <name evidence="5" type="ORF">HPC72_09910</name>
</gene>
<sequence>MAHDMVANAVEKILDAVVDKTFVEDVPLPGESELARFLHVSRPTMREAVRNLSMGGVLNVVHGRGTFLLPRFRWRELPYLMYVAAHEGRVSEVEVDVLGVEEMLEIGAVRLAVQQRTEEHLAEMRRCLEEFDLAQKTENVQALVGLDYAFHDAIVATTGNQFVASTLHPLRDALLGVRFRAFESPEARQRTSEQHRALLEAIEARDEQRAISLMIEHMGTTRADILSAREREGSELDENL</sequence>
<feature type="domain" description="HTH gntR-type" evidence="4">
    <location>
        <begin position="3"/>
        <end position="71"/>
    </location>
</feature>
<dbReference type="AlphaFoldDB" id="A0A6M8B7C3"/>
<dbReference type="PANTHER" id="PTHR43537">
    <property type="entry name" value="TRANSCRIPTIONAL REGULATOR, GNTR FAMILY"/>
    <property type="match status" value="1"/>
</dbReference>
<dbReference type="SMART" id="SM00895">
    <property type="entry name" value="FCD"/>
    <property type="match status" value="1"/>
</dbReference>
<dbReference type="Pfam" id="PF07729">
    <property type="entry name" value="FCD"/>
    <property type="match status" value="1"/>
</dbReference>
<proteinExistence type="predicted"/>
<evidence type="ECO:0000256" key="1">
    <source>
        <dbReference type="ARBA" id="ARBA00023015"/>
    </source>
</evidence>
<keyword evidence="3" id="KW-0804">Transcription</keyword>
<dbReference type="GO" id="GO:0003677">
    <property type="term" value="F:DNA binding"/>
    <property type="evidence" value="ECO:0007669"/>
    <property type="project" value="UniProtKB-KW"/>
</dbReference>
<dbReference type="KEGG" id="amam:HPC72_09910"/>
<dbReference type="SUPFAM" id="SSF48008">
    <property type="entry name" value="GntR ligand-binding domain-like"/>
    <property type="match status" value="1"/>
</dbReference>
<dbReference type="InterPro" id="IPR000524">
    <property type="entry name" value="Tscrpt_reg_HTH_GntR"/>
</dbReference>
<dbReference type="Proteomes" id="UP000504752">
    <property type="component" value="Chromosome"/>
</dbReference>
<dbReference type="InterPro" id="IPR036388">
    <property type="entry name" value="WH-like_DNA-bd_sf"/>
</dbReference>